<dbReference type="RefSeq" id="WP_184221686.1">
    <property type="nucleotide sequence ID" value="NZ_JACHIP010000007.1"/>
</dbReference>
<dbReference type="SUPFAM" id="SSF111369">
    <property type="entry name" value="HlyD-like secretion proteins"/>
    <property type="match status" value="1"/>
</dbReference>
<dbReference type="GO" id="GO:0030313">
    <property type="term" value="C:cell envelope"/>
    <property type="evidence" value="ECO:0007669"/>
    <property type="project" value="UniProtKB-SubCell"/>
</dbReference>
<comment type="similarity">
    <text evidence="2">Belongs to the membrane fusion protein (MFP) (TC 8.A.1) family.</text>
</comment>
<comment type="caution">
    <text evidence="7">The sequence shown here is derived from an EMBL/GenBank/DDBJ whole genome shotgun (WGS) entry which is preliminary data.</text>
</comment>
<reference evidence="7 8" key="1">
    <citation type="submission" date="2020-08" db="EMBL/GenBank/DDBJ databases">
        <title>Genomic Encyclopedia of Type Strains, Phase IV (KMG-V): Genome sequencing to study the core and pangenomes of soil and plant-associated prokaryotes.</title>
        <authorList>
            <person name="Whitman W."/>
        </authorList>
    </citation>
    <scope>NUCLEOTIDE SEQUENCE [LARGE SCALE GENOMIC DNA]</scope>
    <source>
        <strain evidence="7 8">M8UP14</strain>
    </source>
</reference>
<feature type="transmembrane region" description="Helical" evidence="5">
    <location>
        <begin position="12"/>
        <end position="31"/>
    </location>
</feature>
<name>A0A7W8E585_9BACT</name>
<dbReference type="InterPro" id="IPR050465">
    <property type="entry name" value="UPF0194_transport"/>
</dbReference>
<dbReference type="GO" id="GO:0022857">
    <property type="term" value="F:transmembrane transporter activity"/>
    <property type="evidence" value="ECO:0007669"/>
    <property type="project" value="InterPro"/>
</dbReference>
<evidence type="ECO:0000256" key="1">
    <source>
        <dbReference type="ARBA" id="ARBA00004196"/>
    </source>
</evidence>
<dbReference type="AlphaFoldDB" id="A0A7W8E585"/>
<keyword evidence="8" id="KW-1185">Reference proteome</keyword>
<proteinExistence type="inferred from homology"/>
<feature type="domain" description="YknX-like C-terminal permuted SH3-like" evidence="6">
    <location>
        <begin position="341"/>
        <end position="411"/>
    </location>
</feature>
<evidence type="ECO:0000256" key="2">
    <source>
        <dbReference type="ARBA" id="ARBA00009477"/>
    </source>
</evidence>
<dbReference type="Proteomes" id="UP000540989">
    <property type="component" value="Unassembled WGS sequence"/>
</dbReference>
<dbReference type="PANTHER" id="PTHR32347">
    <property type="entry name" value="EFFLUX SYSTEM COMPONENT YKNX-RELATED"/>
    <property type="match status" value="1"/>
</dbReference>
<dbReference type="Gene3D" id="2.40.50.100">
    <property type="match status" value="1"/>
</dbReference>
<dbReference type="EMBL" id="JACHIP010000007">
    <property type="protein sequence ID" value="MBB5059823.1"/>
    <property type="molecule type" value="Genomic_DNA"/>
</dbReference>
<gene>
    <name evidence="7" type="ORF">HDF16_004552</name>
</gene>
<dbReference type="InterPro" id="IPR006143">
    <property type="entry name" value="RND_pump_MFP"/>
</dbReference>
<dbReference type="Gene3D" id="2.40.420.20">
    <property type="match status" value="1"/>
</dbReference>
<keyword evidence="5" id="KW-0472">Membrane</keyword>
<dbReference type="Gene3D" id="2.40.30.170">
    <property type="match status" value="1"/>
</dbReference>
<evidence type="ECO:0000313" key="7">
    <source>
        <dbReference type="EMBL" id="MBB5059823.1"/>
    </source>
</evidence>
<feature type="coiled-coil region" evidence="4">
    <location>
        <begin position="137"/>
        <end position="218"/>
    </location>
</feature>
<dbReference type="NCBIfam" id="TIGR01730">
    <property type="entry name" value="RND_mfp"/>
    <property type="match status" value="1"/>
</dbReference>
<evidence type="ECO:0000256" key="5">
    <source>
        <dbReference type="SAM" id="Phobius"/>
    </source>
</evidence>
<keyword evidence="3 4" id="KW-0175">Coiled coil</keyword>
<dbReference type="Pfam" id="PF25989">
    <property type="entry name" value="YknX_C"/>
    <property type="match status" value="1"/>
</dbReference>
<sequence length="414" mass="44819">MPANEKTHRNSYVIWIAAAVVLVAAILFIRWKTKDRVVVRSSTVSRQSLESSTSTNGKVEPIHEYQAHAAFPGVVKRLYVQVGDKVPSGALLVTMDDTDIRSRLAGAAVSISTAKIGLDATQHNGTQEERLALTSDFDRAKSQKQQATSDLAAMQQLQQKGAASAAEVAAAQQRLQTATSTLDGLQARSERRYSPSELERARQQLANAQADQAAAERSYAAANIRAPFAGTVYSVPVAEYDYVPAGEDLLDIADLNQIQVRAYFDEPEIGKLAVGQKVKIVWDAKPLKTWHGHIDQVPSTVITYGTRNVGECLITVDDAQGDLLPNTNVTVTVTTSQSSNVLSVPREALHTDGPRDYVYRIVNGKLVRTAVQIGVVNLTRVEITSGLNDKDVIALSSTSSNSDLSNGLRVKIVE</sequence>
<dbReference type="InterPro" id="IPR058637">
    <property type="entry name" value="YknX-like_C"/>
</dbReference>
<organism evidence="7 8">
    <name type="scientific">Granulicella aggregans</name>
    <dbReference type="NCBI Taxonomy" id="474949"/>
    <lineage>
        <taxon>Bacteria</taxon>
        <taxon>Pseudomonadati</taxon>
        <taxon>Acidobacteriota</taxon>
        <taxon>Terriglobia</taxon>
        <taxon>Terriglobales</taxon>
        <taxon>Acidobacteriaceae</taxon>
        <taxon>Granulicella</taxon>
    </lineage>
</organism>
<protein>
    <submittedName>
        <fullName evidence="7">HlyD family secretion protein</fullName>
    </submittedName>
</protein>
<keyword evidence="5" id="KW-1133">Transmembrane helix</keyword>
<comment type="subcellular location">
    <subcellularLocation>
        <location evidence="1">Cell envelope</location>
    </subcellularLocation>
</comment>
<keyword evidence="5" id="KW-0812">Transmembrane</keyword>
<evidence type="ECO:0000259" key="6">
    <source>
        <dbReference type="Pfam" id="PF25989"/>
    </source>
</evidence>
<evidence type="ECO:0000256" key="4">
    <source>
        <dbReference type="SAM" id="Coils"/>
    </source>
</evidence>
<evidence type="ECO:0000313" key="8">
    <source>
        <dbReference type="Proteomes" id="UP000540989"/>
    </source>
</evidence>
<accession>A0A7W8E585</accession>
<evidence type="ECO:0000256" key="3">
    <source>
        <dbReference type="ARBA" id="ARBA00023054"/>
    </source>
</evidence>
<dbReference type="GO" id="GO:0016020">
    <property type="term" value="C:membrane"/>
    <property type="evidence" value="ECO:0007669"/>
    <property type="project" value="InterPro"/>
</dbReference>